<protein>
    <submittedName>
        <fullName evidence="1">Uncharacterized protein</fullName>
    </submittedName>
</protein>
<dbReference type="AlphaFoldDB" id="A0AAE0XP55"/>
<sequence length="87" mass="9790">MFEGEQCDLAQALEDGARSITEVSLMTAQRLLLAVDKEADRLTDRQGRRKAFMWMDTSAVGADDNGPSSIRPDTGTRWFNRREILAE</sequence>
<proteinExistence type="predicted"/>
<comment type="caution">
    <text evidence="1">The sequence shown here is derived from an EMBL/GenBank/DDBJ whole genome shotgun (WGS) entry which is preliminary data.</text>
</comment>
<evidence type="ECO:0000313" key="2">
    <source>
        <dbReference type="Proteomes" id="UP001283361"/>
    </source>
</evidence>
<reference evidence="1" key="1">
    <citation type="journal article" date="2023" name="G3 (Bethesda)">
        <title>A reference genome for the long-term kleptoplast-retaining sea slug Elysia crispata morphotype clarki.</title>
        <authorList>
            <person name="Eastman K.E."/>
            <person name="Pendleton A.L."/>
            <person name="Shaikh M.A."/>
            <person name="Suttiyut T."/>
            <person name="Ogas R."/>
            <person name="Tomko P."/>
            <person name="Gavelis G."/>
            <person name="Widhalm J.R."/>
            <person name="Wisecaver J.H."/>
        </authorList>
    </citation>
    <scope>NUCLEOTIDE SEQUENCE</scope>
    <source>
        <strain evidence="1">ECLA1</strain>
    </source>
</reference>
<evidence type="ECO:0000313" key="1">
    <source>
        <dbReference type="EMBL" id="KAK3698254.1"/>
    </source>
</evidence>
<organism evidence="1 2">
    <name type="scientific">Elysia crispata</name>
    <name type="common">lettuce slug</name>
    <dbReference type="NCBI Taxonomy" id="231223"/>
    <lineage>
        <taxon>Eukaryota</taxon>
        <taxon>Metazoa</taxon>
        <taxon>Spiralia</taxon>
        <taxon>Lophotrochozoa</taxon>
        <taxon>Mollusca</taxon>
        <taxon>Gastropoda</taxon>
        <taxon>Heterobranchia</taxon>
        <taxon>Euthyneura</taxon>
        <taxon>Panpulmonata</taxon>
        <taxon>Sacoglossa</taxon>
        <taxon>Placobranchoidea</taxon>
        <taxon>Plakobranchidae</taxon>
        <taxon>Elysia</taxon>
    </lineage>
</organism>
<dbReference type="EMBL" id="JAWDGP010007980">
    <property type="protein sequence ID" value="KAK3698254.1"/>
    <property type="molecule type" value="Genomic_DNA"/>
</dbReference>
<name>A0AAE0XP55_9GAST</name>
<gene>
    <name evidence="1" type="ORF">RRG08_026352</name>
</gene>
<accession>A0AAE0XP55</accession>
<keyword evidence="2" id="KW-1185">Reference proteome</keyword>
<dbReference type="Proteomes" id="UP001283361">
    <property type="component" value="Unassembled WGS sequence"/>
</dbReference>